<dbReference type="Proteomes" id="UP000053664">
    <property type="component" value="Unassembled WGS sequence"/>
</dbReference>
<sequence length="397" mass="43512">MMEDPRNASEVTAAPSNQPSVAQAPPLLLQLPPELQLYLSRFLDLGSLIVYARATCKPLRQLFGNCDRLSLYLFPSHRLSLAEWMLAALHLGERGLTKSRLAEKMEMQDRFKGWLDSDKPQRYIVQAALAYDESQDDFDLLLRILSFLGGPEQSPGTSAAPIAAAGRDPGASAVGRPTIRSLSLVCWHGVAAKDLIHLLRTHPMLANLRLVIKTERLEGRAWREATMGNVATDPSPPGAPEQLSIRPKVDRISQRRSSMMLGHGQGEGSDRFAYDRCTTTQTILQVGKRRASRPGEKLLKGEGLQIGFEGLCLEEAAMYGGDGGHVEGDHAAGAEAKGQGTRAKPPVDDPEASAQPSRLHVIFQGRYQDASEDSLEVDELFSRSIITCNHCKERLEA</sequence>
<evidence type="ECO:0008006" key="4">
    <source>
        <dbReference type="Google" id="ProtNLM"/>
    </source>
</evidence>
<evidence type="ECO:0000313" key="3">
    <source>
        <dbReference type="Proteomes" id="UP000053664"/>
    </source>
</evidence>
<dbReference type="GeneID" id="19317775"/>
<dbReference type="RefSeq" id="XP_007879377.1">
    <property type="nucleotide sequence ID" value="XM_007881186.1"/>
</dbReference>
<feature type="region of interest" description="Disordered" evidence="1">
    <location>
        <begin position="1"/>
        <end position="20"/>
    </location>
</feature>
<evidence type="ECO:0000313" key="2">
    <source>
        <dbReference type="EMBL" id="EPQ28864.1"/>
    </source>
</evidence>
<dbReference type="eggNOG" id="ENOG502RD7N">
    <property type="taxonomic scope" value="Eukaryota"/>
</dbReference>
<dbReference type="SUPFAM" id="SSF81383">
    <property type="entry name" value="F-box domain"/>
    <property type="match status" value="1"/>
</dbReference>
<dbReference type="OrthoDB" id="2547067at2759"/>
<evidence type="ECO:0000256" key="1">
    <source>
        <dbReference type="SAM" id="MobiDB-lite"/>
    </source>
</evidence>
<organism evidence="2 3">
    <name type="scientific">Pseudozyma flocculosa PF-1</name>
    <dbReference type="NCBI Taxonomy" id="1277687"/>
    <lineage>
        <taxon>Eukaryota</taxon>
        <taxon>Fungi</taxon>
        <taxon>Dikarya</taxon>
        <taxon>Basidiomycota</taxon>
        <taxon>Ustilaginomycotina</taxon>
        <taxon>Ustilaginomycetes</taxon>
        <taxon>Ustilaginales</taxon>
        <taxon>Ustilaginaceae</taxon>
        <taxon>Pseudozyma</taxon>
    </lineage>
</organism>
<reference evidence="2 3" key="1">
    <citation type="journal article" date="2013" name="Plant Cell">
        <title>The transition from a phytopathogenic smut ancestor to an anamorphic biocontrol agent deciphered by comparative whole-genome analysis.</title>
        <authorList>
            <person name="Lefebvre F."/>
            <person name="Joly D.L."/>
            <person name="Labbe C."/>
            <person name="Teichmann B."/>
            <person name="Linning R."/>
            <person name="Belzile F."/>
            <person name="Bakkeren G."/>
            <person name="Belanger R.R."/>
        </authorList>
    </citation>
    <scope>NUCLEOTIDE SEQUENCE [LARGE SCALE GENOMIC DNA]</scope>
    <source>
        <strain evidence="2 3">PF-1</strain>
    </source>
</reference>
<gene>
    <name evidence="2" type="ORF">PFL1_03667</name>
</gene>
<dbReference type="AlphaFoldDB" id="A0A061H8R7"/>
<dbReference type="KEGG" id="pfp:PFL1_03667"/>
<protein>
    <recommendedName>
        <fullName evidence="4">F-box domain-containing protein</fullName>
    </recommendedName>
</protein>
<dbReference type="HOGENOM" id="CLU_691156_0_0_1"/>
<name>A0A061H8R7_9BASI</name>
<dbReference type="InterPro" id="IPR036047">
    <property type="entry name" value="F-box-like_dom_sf"/>
</dbReference>
<accession>A0A061H8R7</accession>
<dbReference type="EMBL" id="KE361633">
    <property type="protein sequence ID" value="EPQ28864.1"/>
    <property type="molecule type" value="Genomic_DNA"/>
</dbReference>
<proteinExistence type="predicted"/>
<feature type="region of interest" description="Disordered" evidence="1">
    <location>
        <begin position="324"/>
        <end position="354"/>
    </location>
</feature>